<name>A0A0M6X0C6_9FIRM</name>
<dbReference type="Proteomes" id="UP000049828">
    <property type="component" value="Unassembled WGS sequence"/>
</dbReference>
<keyword evidence="3" id="KW-1185">Reference proteome</keyword>
<proteinExistence type="predicted"/>
<protein>
    <submittedName>
        <fullName evidence="2">Uncharacterized protein</fullName>
    </submittedName>
</protein>
<feature type="region of interest" description="Disordered" evidence="1">
    <location>
        <begin position="1"/>
        <end position="27"/>
    </location>
</feature>
<evidence type="ECO:0000256" key="1">
    <source>
        <dbReference type="SAM" id="MobiDB-lite"/>
    </source>
</evidence>
<organism evidence="2 3">
    <name type="scientific">Roseburia inulinivorans</name>
    <dbReference type="NCBI Taxonomy" id="360807"/>
    <lineage>
        <taxon>Bacteria</taxon>
        <taxon>Bacillati</taxon>
        <taxon>Bacillota</taxon>
        <taxon>Clostridia</taxon>
        <taxon>Lachnospirales</taxon>
        <taxon>Lachnospiraceae</taxon>
        <taxon>Roseburia</taxon>
    </lineage>
</organism>
<evidence type="ECO:0000313" key="3">
    <source>
        <dbReference type="Proteomes" id="UP000049828"/>
    </source>
</evidence>
<evidence type="ECO:0000313" key="2">
    <source>
        <dbReference type="EMBL" id="CRL43370.1"/>
    </source>
</evidence>
<accession>A0A0M6X0C6</accession>
<dbReference type="STRING" id="360807.ERS852392_02033"/>
<dbReference type="RefSeq" id="WP_156337784.1">
    <property type="nucleotide sequence ID" value="NZ_CVRS01000131.1"/>
</dbReference>
<dbReference type="EMBL" id="CVRS01000131">
    <property type="protein sequence ID" value="CRL43370.1"/>
    <property type="molecule type" value="Genomic_DNA"/>
</dbReference>
<sequence>MMTKSENLRFVMDESGRPYEPGAPEYGRAVQETPESLAFEEELIQRFRLQDDEE</sequence>
<reference evidence="3" key="1">
    <citation type="submission" date="2015-05" db="EMBL/GenBank/DDBJ databases">
        <authorList>
            <consortium name="Pathogen Informatics"/>
        </authorList>
    </citation>
    <scope>NUCLEOTIDE SEQUENCE [LARGE SCALE GENOMIC DNA]</scope>
    <source>
        <strain evidence="3">L1-83</strain>
    </source>
</reference>
<gene>
    <name evidence="2" type="ORF">RIL183_09841</name>
</gene>
<dbReference type="AlphaFoldDB" id="A0A0M6X0C6"/>